<sequence length="501" mass="59143">MKLGVILNRVFRMQANPLFQYVSEHHHHYDAIHFIVPIEAMTDASEIKYHDYMNVVKGFLNQLKQYDIEPHIVTYEALGDLSKSLGLTHVLLASDTMSYHHERYDFPHIQRAFQNYHIDVIGLRANHYFNPRQTTNKQGEPYKVFTHFYKANRSKITHIRTPNYTLETLSSIVQKGDNQLNLTFNDACDVEATVRAKWEDFLREDITQYKELTHDLTQPYVSGMSRSLAYGLMDIHEVLSDLLEGYETSPSQYEAYMRELIFREFYYVLMVAYPHTAHQSFNEKYRDLPWSNHEATFEAWKNGETGYPIVDAAMKKLRRTGCMHNRLRMVVSQFLTKHLLINWTWGEAYFREQLIDYDNASNVHGWQWSASTGTDAVPYFRMFNPIRQSERFDAQGYFVKSEFPLFDDVPAQYVHHPSAYREVLNETYHIKIGEDYPDVIVDHKASRERVMTVFKSLSEDERGWDIIPSQKKNRLGKIIFYLIDSFYILFQKNKALAYNNE</sequence>
<keyword evidence="7" id="KW-1185">Reference proteome</keyword>
<dbReference type="InterPro" id="IPR002081">
    <property type="entry name" value="Cryptochrome/DNA_photolyase_1"/>
</dbReference>
<dbReference type="PROSITE" id="PS51645">
    <property type="entry name" value="PHR_CRY_ALPHA_BETA"/>
    <property type="match status" value="1"/>
</dbReference>
<evidence type="ECO:0000256" key="2">
    <source>
        <dbReference type="ARBA" id="ARBA00022630"/>
    </source>
</evidence>
<dbReference type="PRINTS" id="PR00147">
    <property type="entry name" value="DNAPHOTLYASE"/>
</dbReference>
<comment type="cofactor">
    <cofactor evidence="1">
        <name>FAD</name>
        <dbReference type="ChEBI" id="CHEBI:57692"/>
    </cofactor>
</comment>
<dbReference type="EMBL" id="NEFX01000039">
    <property type="protein sequence ID" value="OTW29972.1"/>
    <property type="molecule type" value="Genomic_DNA"/>
</dbReference>
<dbReference type="InterPro" id="IPR005101">
    <property type="entry name" value="Cryptochr/Photolyase_FAD-bd"/>
</dbReference>
<evidence type="ECO:0000313" key="6">
    <source>
        <dbReference type="EMBL" id="OTW29972.1"/>
    </source>
</evidence>
<dbReference type="PANTHER" id="PTHR11455">
    <property type="entry name" value="CRYPTOCHROME"/>
    <property type="match status" value="1"/>
</dbReference>
<gene>
    <name evidence="6" type="ORF">B9M88_12375</name>
</gene>
<dbReference type="Pfam" id="PF00875">
    <property type="entry name" value="DNA_photolyase"/>
    <property type="match status" value="1"/>
</dbReference>
<dbReference type="InterPro" id="IPR036155">
    <property type="entry name" value="Crypto/Photolyase_N_sf"/>
</dbReference>
<evidence type="ECO:0000256" key="1">
    <source>
        <dbReference type="ARBA" id="ARBA00001974"/>
    </source>
</evidence>
<dbReference type="InterPro" id="IPR014729">
    <property type="entry name" value="Rossmann-like_a/b/a_fold"/>
</dbReference>
<evidence type="ECO:0000313" key="7">
    <source>
        <dbReference type="Proteomes" id="UP000195208"/>
    </source>
</evidence>
<dbReference type="InterPro" id="IPR006050">
    <property type="entry name" value="DNA_photolyase_N"/>
</dbReference>
<keyword evidence="2 4" id="KW-0285">Flavoprotein</keyword>
<organism evidence="6 7">
    <name type="scientific">Staphylococcus agnetis</name>
    <dbReference type="NCBI Taxonomy" id="985762"/>
    <lineage>
        <taxon>Bacteria</taxon>
        <taxon>Bacillati</taxon>
        <taxon>Bacillota</taxon>
        <taxon>Bacilli</taxon>
        <taxon>Bacillales</taxon>
        <taxon>Staphylococcaceae</taxon>
        <taxon>Staphylococcus</taxon>
    </lineage>
</organism>
<evidence type="ECO:0000256" key="4">
    <source>
        <dbReference type="RuleBase" id="RU004182"/>
    </source>
</evidence>
<evidence type="ECO:0000259" key="5">
    <source>
        <dbReference type="PROSITE" id="PS51645"/>
    </source>
</evidence>
<dbReference type="SUPFAM" id="SSF52425">
    <property type="entry name" value="Cryptochrome/photolyase, N-terminal domain"/>
    <property type="match status" value="1"/>
</dbReference>
<name>A0ABX3YZA5_9STAP</name>
<dbReference type="PANTHER" id="PTHR11455:SF9">
    <property type="entry name" value="CRYPTOCHROME CIRCADIAN CLOCK 5 ISOFORM X1"/>
    <property type="match status" value="1"/>
</dbReference>
<dbReference type="RefSeq" id="WP_082624763.1">
    <property type="nucleotide sequence ID" value="NZ_CP009623.1"/>
</dbReference>
<reference evidence="6 7" key="1">
    <citation type="submission" date="2017-04" db="EMBL/GenBank/DDBJ databases">
        <title>Staphylococcus agnetis, a potential pathogen in the broiler production.</title>
        <authorList>
            <person name="Poulsen L."/>
        </authorList>
    </citation>
    <scope>NUCLEOTIDE SEQUENCE [LARGE SCALE GENOMIC DNA]</scope>
    <source>
        <strain evidence="6 7">723_310714_2_2_spleen</strain>
    </source>
</reference>
<keyword evidence="4" id="KW-0157">Chromophore</keyword>
<dbReference type="Gene3D" id="1.10.579.10">
    <property type="entry name" value="DNA Cyclobutane Dipyrimidine Photolyase, subunit A, domain 3"/>
    <property type="match status" value="1"/>
</dbReference>
<dbReference type="SUPFAM" id="SSF48173">
    <property type="entry name" value="Cryptochrome/photolyase FAD-binding domain"/>
    <property type="match status" value="1"/>
</dbReference>
<protein>
    <submittedName>
        <fullName evidence="6">Deoxyribodipyrimidine photolyase</fullName>
    </submittedName>
</protein>
<accession>A0ABX3YZA5</accession>
<comment type="caution">
    <text evidence="6">The sequence shown here is derived from an EMBL/GenBank/DDBJ whole genome shotgun (WGS) entry which is preliminary data.</text>
</comment>
<dbReference type="Gene3D" id="1.25.40.80">
    <property type="match status" value="1"/>
</dbReference>
<keyword evidence="3 4" id="KW-0274">FAD</keyword>
<dbReference type="Proteomes" id="UP000195208">
    <property type="component" value="Unassembled WGS sequence"/>
</dbReference>
<feature type="domain" description="Photolyase/cryptochrome alpha/beta" evidence="5">
    <location>
        <begin position="1"/>
        <end position="128"/>
    </location>
</feature>
<dbReference type="InterPro" id="IPR036134">
    <property type="entry name" value="Crypto/Photolyase_FAD-like_sf"/>
</dbReference>
<proteinExistence type="inferred from homology"/>
<dbReference type="Pfam" id="PF03441">
    <property type="entry name" value="FAD_binding_7"/>
    <property type="match status" value="1"/>
</dbReference>
<evidence type="ECO:0000256" key="3">
    <source>
        <dbReference type="ARBA" id="ARBA00022827"/>
    </source>
</evidence>
<comment type="similarity">
    <text evidence="4">Belongs to the DNA photolyase family.</text>
</comment>
<dbReference type="Gene3D" id="3.40.50.620">
    <property type="entry name" value="HUPs"/>
    <property type="match status" value="1"/>
</dbReference>